<sequence length="63" mass="7024">MKHLGLSKEGVGDDRSRISDLIFDFSQLFFRDVSPEGAKTPYGIEKARALRPESAAQLKEVKS</sequence>
<keyword evidence="2" id="KW-1185">Reference proteome</keyword>
<dbReference type="Proteomes" id="UP000015453">
    <property type="component" value="Unassembled WGS sequence"/>
</dbReference>
<evidence type="ECO:0000313" key="2">
    <source>
        <dbReference type="Proteomes" id="UP000015453"/>
    </source>
</evidence>
<dbReference type="EMBL" id="AUSU01007278">
    <property type="protein sequence ID" value="EPS60826.1"/>
    <property type="molecule type" value="Genomic_DNA"/>
</dbReference>
<gene>
    <name evidence="1" type="ORF">M569_13977</name>
</gene>
<evidence type="ECO:0000313" key="1">
    <source>
        <dbReference type="EMBL" id="EPS60826.1"/>
    </source>
</evidence>
<comment type="caution">
    <text evidence="1">The sequence shown here is derived from an EMBL/GenBank/DDBJ whole genome shotgun (WGS) entry which is preliminary data.</text>
</comment>
<accession>S8C8Y0</accession>
<protein>
    <submittedName>
        <fullName evidence="1">Uncharacterized protein</fullName>
    </submittedName>
</protein>
<name>S8C8Y0_9LAMI</name>
<proteinExistence type="predicted"/>
<dbReference type="AlphaFoldDB" id="S8C8Y0"/>
<reference evidence="1 2" key="1">
    <citation type="journal article" date="2013" name="BMC Genomics">
        <title>The miniature genome of a carnivorous plant Genlisea aurea contains a low number of genes and short non-coding sequences.</title>
        <authorList>
            <person name="Leushkin E.V."/>
            <person name="Sutormin R.A."/>
            <person name="Nabieva E.R."/>
            <person name="Penin A.A."/>
            <person name="Kondrashov A.S."/>
            <person name="Logacheva M.D."/>
        </authorList>
    </citation>
    <scope>NUCLEOTIDE SEQUENCE [LARGE SCALE GENOMIC DNA]</scope>
</reference>
<organism evidence="1 2">
    <name type="scientific">Genlisea aurea</name>
    <dbReference type="NCBI Taxonomy" id="192259"/>
    <lineage>
        <taxon>Eukaryota</taxon>
        <taxon>Viridiplantae</taxon>
        <taxon>Streptophyta</taxon>
        <taxon>Embryophyta</taxon>
        <taxon>Tracheophyta</taxon>
        <taxon>Spermatophyta</taxon>
        <taxon>Magnoliopsida</taxon>
        <taxon>eudicotyledons</taxon>
        <taxon>Gunneridae</taxon>
        <taxon>Pentapetalae</taxon>
        <taxon>asterids</taxon>
        <taxon>lamiids</taxon>
        <taxon>Lamiales</taxon>
        <taxon>Lentibulariaceae</taxon>
        <taxon>Genlisea</taxon>
    </lineage>
</organism>